<dbReference type="GO" id="GO:0016788">
    <property type="term" value="F:hydrolase activity, acting on ester bonds"/>
    <property type="evidence" value="ECO:0007669"/>
    <property type="project" value="InterPro"/>
</dbReference>
<dbReference type="KEGG" id="dhe:111602963"/>
<feature type="active site" description="Charge relay system" evidence="8">
    <location>
        <position position="393"/>
    </location>
</feature>
<keyword evidence="4 7" id="KW-0442">Lipid degradation</keyword>
<dbReference type="FunFam" id="3.40.50.1820:FF:000021">
    <property type="entry name" value="Lipase"/>
    <property type="match status" value="1"/>
</dbReference>
<dbReference type="PIRSF" id="PIRSF000862">
    <property type="entry name" value="Steryl_ester_lip"/>
    <property type="match status" value="1"/>
</dbReference>
<dbReference type="InterPro" id="IPR029058">
    <property type="entry name" value="AB_hydrolase_fold"/>
</dbReference>
<dbReference type="AlphaFoldDB" id="A0A6J1M7I0"/>
<evidence type="ECO:0000256" key="8">
    <source>
        <dbReference type="PIRSR" id="PIRSR000862-1"/>
    </source>
</evidence>
<evidence type="ECO:0000256" key="3">
    <source>
        <dbReference type="ARBA" id="ARBA00022801"/>
    </source>
</evidence>
<dbReference type="Proteomes" id="UP000504633">
    <property type="component" value="Unplaced"/>
</dbReference>
<keyword evidence="3 7" id="KW-0378">Hydrolase</keyword>
<sequence length="422" mass="48476">MHDYFFSVVIILAVSVIGLRSASIYIPESHLIFQKLYSTAQTAVDAKNPLTTRDRISLHGYPVEHHQIVTEDGYILGVFRIPHSHKLQNQNNTRPIVLIEHGLMGGSDVWLFLGPNHALPYLLVDSGFDVWLGNSRGNTYSRKHSSLSADTPDFWNFSWHEIGYYDIAAMIDYSLEKNGQGHKAVHYVGHSQGTTIFFTLMSLRPEYNEKIKTAHMFAPVAIMSKMQYKLVRKLSPYLGHQNLYSRLFANMEFLPYNGYVLRIFSNLCGPDQVFRSFCVYLIKAFYNSTRWNSTAMTEGIGNQPAGCSTNQILHYMQAHESGRFRQYDHGAKNNRKVYNSAEPPDYPVEKITSNVHLWYSENDIMAAVDDVLALAKRLPNKELHFMEDPLWDHDDYALNTELRTYINVPVIEIMKKFESSEN</sequence>
<evidence type="ECO:0000259" key="9">
    <source>
        <dbReference type="Pfam" id="PF04083"/>
    </source>
</evidence>
<dbReference type="PANTHER" id="PTHR11005">
    <property type="entry name" value="LYSOSOMAL ACID LIPASE-RELATED"/>
    <property type="match status" value="1"/>
</dbReference>
<gene>
    <name evidence="11" type="primary">LOC111602963</name>
</gene>
<evidence type="ECO:0000256" key="7">
    <source>
        <dbReference type="PIRNR" id="PIRNR000862"/>
    </source>
</evidence>
<evidence type="ECO:0000313" key="11">
    <source>
        <dbReference type="RefSeq" id="XP_023176110.1"/>
    </source>
</evidence>
<protein>
    <recommendedName>
        <fullName evidence="7">Lipase</fullName>
    </recommendedName>
</protein>
<evidence type="ECO:0000256" key="2">
    <source>
        <dbReference type="ARBA" id="ARBA00022729"/>
    </source>
</evidence>
<dbReference type="InterPro" id="IPR025483">
    <property type="entry name" value="Lipase_euk"/>
</dbReference>
<keyword evidence="5" id="KW-0443">Lipid metabolism</keyword>
<evidence type="ECO:0000256" key="6">
    <source>
        <dbReference type="ARBA" id="ARBA00023180"/>
    </source>
</evidence>
<dbReference type="SUPFAM" id="SSF53474">
    <property type="entry name" value="alpha/beta-Hydrolases"/>
    <property type="match status" value="1"/>
</dbReference>
<proteinExistence type="inferred from homology"/>
<keyword evidence="10" id="KW-1185">Reference proteome</keyword>
<dbReference type="OMA" id="WYSENDI"/>
<dbReference type="Pfam" id="PF04083">
    <property type="entry name" value="Abhydro_lipase"/>
    <property type="match status" value="1"/>
</dbReference>
<evidence type="ECO:0000256" key="5">
    <source>
        <dbReference type="ARBA" id="ARBA00023098"/>
    </source>
</evidence>
<comment type="similarity">
    <text evidence="1 7">Belongs to the AB hydrolase superfamily. Lipase family.</text>
</comment>
<feature type="active site" description="Charge relay system" evidence="8">
    <location>
        <position position="363"/>
    </location>
</feature>
<dbReference type="GO" id="GO:0016042">
    <property type="term" value="P:lipid catabolic process"/>
    <property type="evidence" value="ECO:0007669"/>
    <property type="project" value="UniProtKB-KW"/>
</dbReference>
<name>A0A6J1M7I0_DROHY</name>
<dbReference type="Gene3D" id="3.40.50.1820">
    <property type="entry name" value="alpha/beta hydrolase"/>
    <property type="match status" value="1"/>
</dbReference>
<feature type="active site" description="Nucleophile" evidence="8">
    <location>
        <position position="191"/>
    </location>
</feature>
<evidence type="ECO:0000313" key="10">
    <source>
        <dbReference type="Proteomes" id="UP000504633"/>
    </source>
</evidence>
<organism evidence="10 11">
    <name type="scientific">Drosophila hydei</name>
    <name type="common">Fruit fly</name>
    <dbReference type="NCBI Taxonomy" id="7224"/>
    <lineage>
        <taxon>Eukaryota</taxon>
        <taxon>Metazoa</taxon>
        <taxon>Ecdysozoa</taxon>
        <taxon>Arthropoda</taxon>
        <taxon>Hexapoda</taxon>
        <taxon>Insecta</taxon>
        <taxon>Pterygota</taxon>
        <taxon>Neoptera</taxon>
        <taxon>Endopterygota</taxon>
        <taxon>Diptera</taxon>
        <taxon>Brachycera</taxon>
        <taxon>Muscomorpha</taxon>
        <taxon>Ephydroidea</taxon>
        <taxon>Drosophilidae</taxon>
        <taxon>Drosophila</taxon>
    </lineage>
</organism>
<feature type="domain" description="Partial AB-hydrolase lipase" evidence="9">
    <location>
        <begin position="53"/>
        <end position="111"/>
    </location>
</feature>
<keyword evidence="2" id="KW-0732">Signal</keyword>
<dbReference type="GeneID" id="111602963"/>
<dbReference type="InterPro" id="IPR006693">
    <property type="entry name" value="AB_hydrolase_lipase"/>
</dbReference>
<keyword evidence="6" id="KW-0325">Glycoprotein</keyword>
<dbReference type="RefSeq" id="XP_023176110.1">
    <property type="nucleotide sequence ID" value="XM_023320342.2"/>
</dbReference>
<evidence type="ECO:0000256" key="4">
    <source>
        <dbReference type="ARBA" id="ARBA00022963"/>
    </source>
</evidence>
<dbReference type="OrthoDB" id="9974421at2759"/>
<accession>A0A6J1M7I0</accession>
<reference evidence="11" key="1">
    <citation type="submission" date="2025-08" db="UniProtKB">
        <authorList>
            <consortium name="RefSeq"/>
        </authorList>
    </citation>
    <scope>IDENTIFICATION</scope>
    <source>
        <strain evidence="11">15085-1641.00</strain>
        <tissue evidence="11">Whole body</tissue>
    </source>
</reference>
<evidence type="ECO:0000256" key="1">
    <source>
        <dbReference type="ARBA" id="ARBA00010701"/>
    </source>
</evidence>